<dbReference type="Gene3D" id="3.40.430.10">
    <property type="entry name" value="Dihydrofolate Reductase, subunit A"/>
    <property type="match status" value="1"/>
</dbReference>
<dbReference type="GO" id="GO:0004146">
    <property type="term" value="F:dihydrofolate reductase activity"/>
    <property type="evidence" value="ECO:0007669"/>
    <property type="project" value="UniProtKB-EC"/>
</dbReference>
<accession>A0ABU7RJH4</accession>
<sequence>MKVILLANISANGKILLSENLNHQVPMEIIEASAAIIRNYGNLIMGRKSFEVFEQAMGGADRLKAAYPGVDLVWLSQSLAPTEDKIVASSPEAALAYLAQRGHETMLVGGGTQVYNAFLKADLVTDFIFHVVPIISPGDDFLPQHIPLRLSEYRKLSADTLQVVYQKNHHSSRR</sequence>
<gene>
    <name evidence="2" type="ORF">V2H41_12765</name>
</gene>
<dbReference type="SUPFAM" id="SSF53597">
    <property type="entry name" value="Dihydrofolate reductase-like"/>
    <property type="match status" value="1"/>
</dbReference>
<dbReference type="Proteomes" id="UP001357452">
    <property type="component" value="Unassembled WGS sequence"/>
</dbReference>
<dbReference type="EMBL" id="JAZGLY010000008">
    <property type="protein sequence ID" value="MEE6188145.1"/>
    <property type="molecule type" value="Genomic_DNA"/>
</dbReference>
<reference evidence="2 3" key="1">
    <citation type="submission" date="2024-01" db="EMBL/GenBank/DDBJ databases">
        <title>Niabella digestum sp. nov., isolated from waste digestion system.</title>
        <authorList>
            <person name="Zhang L."/>
        </authorList>
    </citation>
    <scope>NUCLEOTIDE SEQUENCE [LARGE SCALE GENOMIC DNA]</scope>
    <source>
        <strain evidence="2 3">A18</strain>
    </source>
</reference>
<dbReference type="InterPro" id="IPR024072">
    <property type="entry name" value="DHFR-like_dom_sf"/>
</dbReference>
<dbReference type="RefSeq" id="WP_330975547.1">
    <property type="nucleotide sequence ID" value="NZ_JAZGLY010000008.1"/>
</dbReference>
<comment type="caution">
    <text evidence="2">The sequence shown here is derived from an EMBL/GenBank/DDBJ whole genome shotgun (WGS) entry which is preliminary data.</text>
</comment>
<name>A0ABU7RJH4_9BACT</name>
<dbReference type="InterPro" id="IPR002734">
    <property type="entry name" value="RibDG_C"/>
</dbReference>
<keyword evidence="2" id="KW-0560">Oxidoreductase</keyword>
<organism evidence="2 3">
    <name type="scientific">Niabella digestorum</name>
    <dbReference type="NCBI Taxonomy" id="3117701"/>
    <lineage>
        <taxon>Bacteria</taxon>
        <taxon>Pseudomonadati</taxon>
        <taxon>Bacteroidota</taxon>
        <taxon>Chitinophagia</taxon>
        <taxon>Chitinophagales</taxon>
        <taxon>Chitinophagaceae</taxon>
        <taxon>Niabella</taxon>
    </lineage>
</organism>
<evidence type="ECO:0000313" key="3">
    <source>
        <dbReference type="Proteomes" id="UP001357452"/>
    </source>
</evidence>
<evidence type="ECO:0000259" key="1">
    <source>
        <dbReference type="Pfam" id="PF01872"/>
    </source>
</evidence>
<dbReference type="EC" id="1.5.1.3" evidence="2"/>
<proteinExistence type="predicted"/>
<protein>
    <submittedName>
        <fullName evidence="2">Dihydrofolate reductase</fullName>
        <ecNumber evidence="2">1.5.1.3</ecNumber>
    </submittedName>
</protein>
<keyword evidence="3" id="KW-1185">Reference proteome</keyword>
<feature type="domain" description="Bacterial bifunctional deaminase-reductase C-terminal" evidence="1">
    <location>
        <begin position="90"/>
        <end position="135"/>
    </location>
</feature>
<evidence type="ECO:0000313" key="2">
    <source>
        <dbReference type="EMBL" id="MEE6188145.1"/>
    </source>
</evidence>
<dbReference type="Pfam" id="PF01872">
    <property type="entry name" value="RibD_C"/>
    <property type="match status" value="1"/>
</dbReference>